<dbReference type="Pfam" id="PF01230">
    <property type="entry name" value="HIT"/>
    <property type="match status" value="1"/>
</dbReference>
<reference evidence="5 6" key="1">
    <citation type="journal article" date="2015" name="Int. J. Syst. Evol. Microbiol.">
        <title>Nitrosospira lacus sp. nov., a psychrotolerant, ammonia-oxidizing bacterium from sandy lake sediment.</title>
        <authorList>
            <person name="Urakawa H."/>
            <person name="Garcia J.C."/>
            <person name="Nielsen J.L."/>
            <person name="Le V.Q."/>
            <person name="Kozlowski J.A."/>
            <person name="Stein L.Y."/>
            <person name="Lim C.K."/>
            <person name="Pommerening-Roser A."/>
            <person name="Martens-Habbena W."/>
            <person name="Stahl D.A."/>
            <person name="Klotz M.G."/>
        </authorList>
    </citation>
    <scope>NUCLEOTIDE SEQUENCE [LARGE SCALE GENOMIC DNA]</scope>
    <source>
        <strain evidence="5 6">APG3</strain>
    </source>
</reference>
<dbReference type="PROSITE" id="PS00892">
    <property type="entry name" value="HIT_1"/>
    <property type="match status" value="1"/>
</dbReference>
<dbReference type="Proteomes" id="UP000012179">
    <property type="component" value="Chromosome"/>
</dbReference>
<accession>A0A1W6SNN9</accession>
<dbReference type="CDD" id="cd01276">
    <property type="entry name" value="PKCI_related"/>
    <property type="match status" value="1"/>
</dbReference>
<dbReference type="InterPro" id="IPR019808">
    <property type="entry name" value="Histidine_triad_CS"/>
</dbReference>
<feature type="short sequence motif" description="Histidine triad motif" evidence="2 3">
    <location>
        <begin position="97"/>
        <end position="101"/>
    </location>
</feature>
<feature type="active site" description="Tele-AMP-histidine intermediate" evidence="1">
    <location>
        <position position="99"/>
    </location>
</feature>
<keyword evidence="6" id="KW-1185">Reference proteome</keyword>
<dbReference type="Gene3D" id="3.30.428.10">
    <property type="entry name" value="HIT-like"/>
    <property type="match status" value="1"/>
</dbReference>
<dbReference type="PANTHER" id="PTHR23089">
    <property type="entry name" value="HISTIDINE TRIAD HIT PROTEIN"/>
    <property type="match status" value="1"/>
</dbReference>
<dbReference type="RefSeq" id="WP_085921937.1">
    <property type="nucleotide sequence ID" value="NZ_CP021106.3"/>
</dbReference>
<dbReference type="OrthoDB" id="9784774at2"/>
<dbReference type="PRINTS" id="PR00332">
    <property type="entry name" value="HISTRIAD"/>
</dbReference>
<dbReference type="InterPro" id="IPR001310">
    <property type="entry name" value="Histidine_triad_HIT"/>
</dbReference>
<evidence type="ECO:0000313" key="5">
    <source>
        <dbReference type="EMBL" id="ARO87414.1"/>
    </source>
</evidence>
<sequence length="117" mass="13156">MENCIFCKIVQGEIPSDKVYEDADVFAFHDIHPAAPVHFMLIPKLHINSLAGVEDKHRDLLGDMMVLIPRLAKEQGCTDGFRTVINTGRVGGQEVYHLHIHVIGGRDRLPVMIPHPR</sequence>
<dbReference type="GO" id="GO:0003824">
    <property type="term" value="F:catalytic activity"/>
    <property type="evidence" value="ECO:0007669"/>
    <property type="project" value="InterPro"/>
</dbReference>
<dbReference type="SUPFAM" id="SSF54197">
    <property type="entry name" value="HIT-like"/>
    <property type="match status" value="1"/>
</dbReference>
<evidence type="ECO:0000256" key="2">
    <source>
        <dbReference type="PIRSR" id="PIRSR601310-3"/>
    </source>
</evidence>
<name>A0A1W6SNN9_9PROT</name>
<protein>
    <submittedName>
        <fullName evidence="5">Histidine triad nucleotide-binding protein</fullName>
    </submittedName>
</protein>
<dbReference type="InterPro" id="IPR011146">
    <property type="entry name" value="HIT-like"/>
</dbReference>
<dbReference type="AlphaFoldDB" id="A0A1W6SNN9"/>
<dbReference type="InterPro" id="IPR036265">
    <property type="entry name" value="HIT-like_sf"/>
</dbReference>
<evidence type="ECO:0000259" key="4">
    <source>
        <dbReference type="PROSITE" id="PS51084"/>
    </source>
</evidence>
<dbReference type="KEGG" id="nlc:EBAPG3_006290"/>
<evidence type="ECO:0000256" key="1">
    <source>
        <dbReference type="PIRSR" id="PIRSR601310-1"/>
    </source>
</evidence>
<evidence type="ECO:0000256" key="3">
    <source>
        <dbReference type="PROSITE-ProRule" id="PRU00464"/>
    </source>
</evidence>
<evidence type="ECO:0000313" key="6">
    <source>
        <dbReference type="Proteomes" id="UP000012179"/>
    </source>
</evidence>
<feature type="domain" description="HIT" evidence="4">
    <location>
        <begin position="5"/>
        <end position="112"/>
    </location>
</feature>
<organism evidence="5 6">
    <name type="scientific">Nitrosospira lacus</name>
    <dbReference type="NCBI Taxonomy" id="1288494"/>
    <lineage>
        <taxon>Bacteria</taxon>
        <taxon>Pseudomonadati</taxon>
        <taxon>Pseudomonadota</taxon>
        <taxon>Betaproteobacteria</taxon>
        <taxon>Nitrosomonadales</taxon>
        <taxon>Nitrosomonadaceae</taxon>
        <taxon>Nitrosospira</taxon>
    </lineage>
</organism>
<gene>
    <name evidence="5" type="ORF">EBAPG3_006290</name>
</gene>
<dbReference type="PROSITE" id="PS51084">
    <property type="entry name" value="HIT_2"/>
    <property type="match status" value="1"/>
</dbReference>
<proteinExistence type="predicted"/>
<dbReference type="EMBL" id="CP021106">
    <property type="protein sequence ID" value="ARO87414.1"/>
    <property type="molecule type" value="Genomic_DNA"/>
</dbReference>